<gene>
    <name evidence="3" type="ORF">SAMN05421825_1818</name>
</gene>
<sequence length="557" mass="62892">MKKLFDIFIFVGMIALFKAQNNPFSTICANESVDKLNVKNAKIFDSKELELNSTNCGNTSQYYSSNDYSYNHYDLYLPKSSDGIIYLKLNFIFLTKPDGTGNFEQNNSDHNAFLDETISRVNQTLLNLDGQPTSPCEGYGQTNLTNTKVQFVVNKIWKVDPAWDYLYTGYIPCTLSGAPVTCTNFNKVYPNSTDYYYTYFDNDSTIPSGINVVFANNGNIYNEFVNNNNYSIGYGEGWAASESPSNSNFSQKLGQFYPNAYLAYLWMKNYVADNPDPTSPAPNTPWTTVRGWYVANFRKGILHETGHNFNLGHENNCAPNIMNQDGVAAGNFLSNLQISKIYLAASTKSTRQYFTEDSFKNTSLNVGNDELWDLNFRLYSNVKIDNNSSLKATCKIIMAPDSRFIVKDGSNFIIEGAEITSANNSTWNGIKVEGNGYLLINPDTFIDTNHFYAYADNTPLPNGKFSSSPNTDKINEEIIENTIVDKDYRIYPNPTGDFINILTKNKISKIEIFNLLNQSFLPIYKDNKVDVRNLSQGNYILKIYSNSGAKTIHFIKN</sequence>
<evidence type="ECO:0000313" key="4">
    <source>
        <dbReference type="Proteomes" id="UP000199203"/>
    </source>
</evidence>
<dbReference type="InterPro" id="IPR026444">
    <property type="entry name" value="Secre_tail"/>
</dbReference>
<keyword evidence="1" id="KW-0732">Signal</keyword>
<dbReference type="STRING" id="454006.SAMN05421825_1818"/>
<dbReference type="AlphaFoldDB" id="A0A1G7MTV1"/>
<dbReference type="Proteomes" id="UP000199203">
    <property type="component" value="Unassembled WGS sequence"/>
</dbReference>
<protein>
    <submittedName>
        <fullName evidence="3">Por secretion system C-terminal sorting domain-containing protein</fullName>
    </submittedName>
</protein>
<accession>A0A1G7MTV1</accession>
<organism evidence="3 4">
    <name type="scientific">Epilithonimonas hungarica</name>
    <dbReference type="NCBI Taxonomy" id="454006"/>
    <lineage>
        <taxon>Bacteria</taxon>
        <taxon>Pseudomonadati</taxon>
        <taxon>Bacteroidota</taxon>
        <taxon>Flavobacteriia</taxon>
        <taxon>Flavobacteriales</taxon>
        <taxon>Weeksellaceae</taxon>
        <taxon>Chryseobacterium group</taxon>
        <taxon>Epilithonimonas</taxon>
    </lineage>
</organism>
<dbReference type="OrthoDB" id="1451456at2"/>
<evidence type="ECO:0000259" key="2">
    <source>
        <dbReference type="Pfam" id="PF18962"/>
    </source>
</evidence>
<name>A0A1G7MTV1_9FLAO</name>
<dbReference type="RefSeq" id="WP_089873168.1">
    <property type="nucleotide sequence ID" value="NZ_FNBH01000002.1"/>
</dbReference>
<dbReference type="SUPFAM" id="SSF55486">
    <property type="entry name" value="Metalloproteases ('zincins'), catalytic domain"/>
    <property type="match status" value="1"/>
</dbReference>
<keyword evidence="4" id="KW-1185">Reference proteome</keyword>
<reference evidence="4" key="1">
    <citation type="submission" date="2016-10" db="EMBL/GenBank/DDBJ databases">
        <authorList>
            <person name="Varghese N."/>
            <person name="Submissions S."/>
        </authorList>
    </citation>
    <scope>NUCLEOTIDE SEQUENCE [LARGE SCALE GENOMIC DNA]</scope>
    <source>
        <strain evidence="4">DSM 19684</strain>
    </source>
</reference>
<evidence type="ECO:0000256" key="1">
    <source>
        <dbReference type="ARBA" id="ARBA00022729"/>
    </source>
</evidence>
<dbReference type="EMBL" id="FNBH01000002">
    <property type="protein sequence ID" value="SDF65245.1"/>
    <property type="molecule type" value="Genomic_DNA"/>
</dbReference>
<evidence type="ECO:0000313" key="3">
    <source>
        <dbReference type="EMBL" id="SDF65245.1"/>
    </source>
</evidence>
<dbReference type="NCBIfam" id="TIGR04183">
    <property type="entry name" value="Por_Secre_tail"/>
    <property type="match status" value="1"/>
</dbReference>
<dbReference type="Pfam" id="PF18962">
    <property type="entry name" value="Por_Secre_tail"/>
    <property type="match status" value="1"/>
</dbReference>
<proteinExistence type="predicted"/>
<feature type="domain" description="Secretion system C-terminal sorting" evidence="2">
    <location>
        <begin position="490"/>
        <end position="551"/>
    </location>
</feature>